<keyword evidence="1" id="KW-0472">Membrane</keyword>
<name>A0A846HD97_9CYAN</name>
<sequence length="124" mass="13658">MYYYPLNPPYFLLAVGLFIALTSGVALAGTLKLIMEKMQLNSVEKLGSRFWSRKLFVPFLGIAGGVCLFLTSGFEIFGFPPLLAYIIGVPISLLTSVLVWLQLGSMLAFIERQGMTSLDLDSMP</sequence>
<dbReference type="RefSeq" id="WP_039752383.1">
    <property type="nucleotide sequence ID" value="NZ_JTCM02000072.1"/>
</dbReference>
<gene>
    <name evidence="2" type="ORF">PI95_024000</name>
</gene>
<feature type="transmembrane region" description="Helical" evidence="1">
    <location>
        <begin position="12"/>
        <end position="34"/>
    </location>
</feature>
<dbReference type="Proteomes" id="UP000031549">
    <property type="component" value="Unassembled WGS sequence"/>
</dbReference>
<organism evidence="2 3">
    <name type="scientific">Hassallia byssoidea VB512170</name>
    <dbReference type="NCBI Taxonomy" id="1304833"/>
    <lineage>
        <taxon>Bacteria</taxon>
        <taxon>Bacillati</taxon>
        <taxon>Cyanobacteriota</taxon>
        <taxon>Cyanophyceae</taxon>
        <taxon>Nostocales</taxon>
        <taxon>Tolypothrichaceae</taxon>
        <taxon>Hassallia</taxon>
    </lineage>
</organism>
<evidence type="ECO:0000256" key="1">
    <source>
        <dbReference type="SAM" id="Phobius"/>
    </source>
</evidence>
<dbReference type="AlphaFoldDB" id="A0A846HD97"/>
<comment type="caution">
    <text evidence="2">The sequence shown here is derived from an EMBL/GenBank/DDBJ whole genome shotgun (WGS) entry which is preliminary data.</text>
</comment>
<evidence type="ECO:0000313" key="3">
    <source>
        <dbReference type="Proteomes" id="UP000031549"/>
    </source>
</evidence>
<feature type="transmembrane region" description="Helical" evidence="1">
    <location>
        <begin position="83"/>
        <end position="110"/>
    </location>
</feature>
<reference evidence="2 3" key="1">
    <citation type="journal article" date="2015" name="Genome Announc.">
        <title>Draft Genome Sequence of Cyanobacterium Hassallia byssoidea Strain VB512170, Isolated from Monuments in India.</title>
        <authorList>
            <person name="Singh D."/>
            <person name="Chandrababunaidu M.M."/>
            <person name="Panda A."/>
            <person name="Sen D."/>
            <person name="Bhattacharyya S."/>
            <person name="Adhikary S.P."/>
            <person name="Tripathy S."/>
        </authorList>
    </citation>
    <scope>NUCLEOTIDE SEQUENCE [LARGE SCALE GENOMIC DNA]</scope>
    <source>
        <strain evidence="2 3">VB512170</strain>
    </source>
</reference>
<keyword evidence="3" id="KW-1185">Reference proteome</keyword>
<feature type="transmembrane region" description="Helical" evidence="1">
    <location>
        <begin position="55"/>
        <end position="77"/>
    </location>
</feature>
<evidence type="ECO:0000313" key="2">
    <source>
        <dbReference type="EMBL" id="NEU75537.1"/>
    </source>
</evidence>
<dbReference type="EMBL" id="JTCM02000072">
    <property type="protein sequence ID" value="NEU75537.1"/>
    <property type="molecule type" value="Genomic_DNA"/>
</dbReference>
<accession>A0A846HD97</accession>
<keyword evidence="1" id="KW-0812">Transmembrane</keyword>
<protein>
    <submittedName>
        <fullName evidence="2">Uncharacterized protein</fullName>
    </submittedName>
</protein>
<keyword evidence="1" id="KW-1133">Transmembrane helix</keyword>
<proteinExistence type="predicted"/>